<feature type="transmembrane region" description="Helical" evidence="1">
    <location>
        <begin position="40"/>
        <end position="66"/>
    </location>
</feature>
<organism evidence="2 3">
    <name type="scientific">Undibacterium squillarum</name>
    <dbReference type="NCBI Taxonomy" id="1131567"/>
    <lineage>
        <taxon>Bacteria</taxon>
        <taxon>Pseudomonadati</taxon>
        <taxon>Pseudomonadota</taxon>
        <taxon>Betaproteobacteria</taxon>
        <taxon>Burkholderiales</taxon>
        <taxon>Oxalobacteraceae</taxon>
        <taxon>Undibacterium</taxon>
    </lineage>
</organism>
<reference evidence="3" key="1">
    <citation type="journal article" date="2019" name="Int. J. Syst. Evol. Microbiol.">
        <title>The Global Catalogue of Microorganisms (GCM) 10K type strain sequencing project: providing services to taxonomists for standard genome sequencing and annotation.</title>
        <authorList>
            <consortium name="The Broad Institute Genomics Platform"/>
            <consortium name="The Broad Institute Genome Sequencing Center for Infectious Disease"/>
            <person name="Wu L."/>
            <person name="Ma J."/>
        </authorList>
    </citation>
    <scope>NUCLEOTIDE SEQUENCE [LARGE SCALE GENOMIC DNA]</scope>
    <source>
        <strain evidence="3">KCTC 23917</strain>
    </source>
</reference>
<feature type="transmembrane region" description="Helical" evidence="1">
    <location>
        <begin position="96"/>
        <end position="113"/>
    </location>
</feature>
<evidence type="ECO:0000313" key="2">
    <source>
        <dbReference type="EMBL" id="GGX28055.1"/>
    </source>
</evidence>
<accession>A0ABQ2XPP0</accession>
<keyword evidence="1" id="KW-1133">Transmembrane helix</keyword>
<evidence type="ECO:0008006" key="4">
    <source>
        <dbReference type="Google" id="ProtNLM"/>
    </source>
</evidence>
<evidence type="ECO:0000313" key="3">
    <source>
        <dbReference type="Proteomes" id="UP000653343"/>
    </source>
</evidence>
<protein>
    <recommendedName>
        <fullName evidence="4">Tripartite tricarboxylate transporter TctB family protein</fullName>
    </recommendedName>
</protein>
<name>A0ABQ2XPP0_9BURK</name>
<feature type="transmembrane region" description="Helical" evidence="1">
    <location>
        <begin position="73"/>
        <end position="90"/>
    </location>
</feature>
<gene>
    <name evidence="2" type="ORF">GCM10010946_00950</name>
</gene>
<comment type="caution">
    <text evidence="2">The sequence shown here is derived from an EMBL/GenBank/DDBJ whole genome shotgun (WGS) entry which is preliminary data.</text>
</comment>
<dbReference type="Proteomes" id="UP000653343">
    <property type="component" value="Unassembled WGS sequence"/>
</dbReference>
<evidence type="ECO:0000256" key="1">
    <source>
        <dbReference type="SAM" id="Phobius"/>
    </source>
</evidence>
<dbReference type="EMBL" id="BMYU01000001">
    <property type="protein sequence ID" value="GGX28055.1"/>
    <property type="molecule type" value="Genomic_DNA"/>
</dbReference>
<keyword evidence="1" id="KW-0812">Transmembrane</keyword>
<sequence>MSKQAPPVWSAAIFSVAVLYGFWAASAQYLRDPGLHQGAGILISLVYLPLIFLIGMLVAGGVLGVVFKMFTETTARAGLLLAALLVYVIGSGKPSLTGLILALLAFPFGYFFSQKASKDQQDLDKFMEK</sequence>
<keyword evidence="1" id="KW-0472">Membrane</keyword>
<proteinExistence type="predicted"/>
<keyword evidence="3" id="KW-1185">Reference proteome</keyword>